<gene>
    <name evidence="6" type="ORF">KC717_02645</name>
</gene>
<dbReference type="InterPro" id="IPR017911">
    <property type="entry name" value="MacB-like_ATP-bd"/>
</dbReference>
<sequence length="227" mass="24908">MLISLKNIHKSYTIGSGSYLALKGVNLQIEKSEFVAIMGPSGSGKSTMLHILGCLDTPSEGTYHLNGKNVGTLNDNELSTIRNSQIGFVFQSFNLLPKFSVLDNTMLPFLYSDVPKNERKKRAVESLEKVGLGSKLDNKPNQLSGGQIQRVAIARSLVMKPNIILADEPTGNLDTKTGDEVMDIFSRIHSEEKATIIVITHEPEIAEYTDRTIMLKDGLIVNDTKSA</sequence>
<dbReference type="PROSITE" id="PS50893">
    <property type="entry name" value="ABC_TRANSPORTER_2"/>
    <property type="match status" value="1"/>
</dbReference>
<dbReference type="AlphaFoldDB" id="A0A955L8N2"/>
<dbReference type="PROSITE" id="PS00211">
    <property type="entry name" value="ABC_TRANSPORTER_1"/>
    <property type="match status" value="1"/>
</dbReference>
<dbReference type="EMBL" id="JAGQLH010000024">
    <property type="protein sequence ID" value="MCA9385521.1"/>
    <property type="molecule type" value="Genomic_DNA"/>
</dbReference>
<dbReference type="InterPro" id="IPR027417">
    <property type="entry name" value="P-loop_NTPase"/>
</dbReference>
<dbReference type="Pfam" id="PF00005">
    <property type="entry name" value="ABC_tran"/>
    <property type="match status" value="1"/>
</dbReference>
<dbReference type="CDD" id="cd03255">
    <property type="entry name" value="ABC_MJ0796_LolCDE_FtsE"/>
    <property type="match status" value="1"/>
</dbReference>
<keyword evidence="4 6" id="KW-0067">ATP-binding</keyword>
<dbReference type="GO" id="GO:0098796">
    <property type="term" value="C:membrane protein complex"/>
    <property type="evidence" value="ECO:0007669"/>
    <property type="project" value="UniProtKB-ARBA"/>
</dbReference>
<comment type="similarity">
    <text evidence="1">Belongs to the ABC transporter superfamily.</text>
</comment>
<dbReference type="InterPro" id="IPR003439">
    <property type="entry name" value="ABC_transporter-like_ATP-bd"/>
</dbReference>
<comment type="caution">
    <text evidence="6">The sequence shown here is derived from an EMBL/GenBank/DDBJ whole genome shotgun (WGS) entry which is preliminary data.</text>
</comment>
<keyword evidence="2" id="KW-0813">Transport</keyword>
<proteinExistence type="inferred from homology"/>
<evidence type="ECO:0000313" key="7">
    <source>
        <dbReference type="Proteomes" id="UP000754563"/>
    </source>
</evidence>
<dbReference type="GO" id="GO:0022857">
    <property type="term" value="F:transmembrane transporter activity"/>
    <property type="evidence" value="ECO:0007669"/>
    <property type="project" value="UniProtKB-ARBA"/>
</dbReference>
<dbReference type="Proteomes" id="UP000754563">
    <property type="component" value="Unassembled WGS sequence"/>
</dbReference>
<dbReference type="PANTHER" id="PTHR42798:SF6">
    <property type="entry name" value="CELL DIVISION ATP-BINDING PROTEIN FTSE"/>
    <property type="match status" value="1"/>
</dbReference>
<protein>
    <submittedName>
        <fullName evidence="6">ABC transporter ATP-binding protein</fullName>
    </submittedName>
</protein>
<name>A0A955L8N2_9BACT</name>
<accession>A0A955L8N2</accession>
<evidence type="ECO:0000313" key="6">
    <source>
        <dbReference type="EMBL" id="MCA9385521.1"/>
    </source>
</evidence>
<dbReference type="Gene3D" id="3.40.50.300">
    <property type="entry name" value="P-loop containing nucleotide triphosphate hydrolases"/>
    <property type="match status" value="1"/>
</dbReference>
<evidence type="ECO:0000256" key="2">
    <source>
        <dbReference type="ARBA" id="ARBA00022448"/>
    </source>
</evidence>
<keyword evidence="3" id="KW-0547">Nucleotide-binding</keyword>
<dbReference type="GO" id="GO:0005524">
    <property type="term" value="F:ATP binding"/>
    <property type="evidence" value="ECO:0007669"/>
    <property type="project" value="UniProtKB-KW"/>
</dbReference>
<dbReference type="InterPro" id="IPR003593">
    <property type="entry name" value="AAA+_ATPase"/>
</dbReference>
<evidence type="ECO:0000256" key="3">
    <source>
        <dbReference type="ARBA" id="ARBA00022741"/>
    </source>
</evidence>
<evidence type="ECO:0000256" key="1">
    <source>
        <dbReference type="ARBA" id="ARBA00005417"/>
    </source>
</evidence>
<organism evidence="6 7">
    <name type="scientific">Candidatus Dojkabacteria bacterium</name>
    <dbReference type="NCBI Taxonomy" id="2099670"/>
    <lineage>
        <taxon>Bacteria</taxon>
        <taxon>Candidatus Dojkabacteria</taxon>
    </lineage>
</organism>
<dbReference type="InterPro" id="IPR017871">
    <property type="entry name" value="ABC_transporter-like_CS"/>
</dbReference>
<reference evidence="6" key="1">
    <citation type="submission" date="2020-04" db="EMBL/GenBank/DDBJ databases">
        <authorList>
            <person name="Zhang T."/>
        </authorList>
    </citation>
    <scope>NUCLEOTIDE SEQUENCE</scope>
    <source>
        <strain evidence="6">HKST-UBA11</strain>
    </source>
</reference>
<evidence type="ECO:0000256" key="4">
    <source>
        <dbReference type="ARBA" id="ARBA00022840"/>
    </source>
</evidence>
<dbReference type="PANTHER" id="PTHR42798">
    <property type="entry name" value="LIPOPROTEIN-RELEASING SYSTEM ATP-BINDING PROTEIN LOLD"/>
    <property type="match status" value="1"/>
</dbReference>
<dbReference type="GO" id="GO:0016887">
    <property type="term" value="F:ATP hydrolysis activity"/>
    <property type="evidence" value="ECO:0007669"/>
    <property type="project" value="InterPro"/>
</dbReference>
<dbReference type="FunFam" id="3.40.50.300:FF:000032">
    <property type="entry name" value="Export ABC transporter ATP-binding protein"/>
    <property type="match status" value="1"/>
</dbReference>
<reference evidence="6" key="2">
    <citation type="journal article" date="2021" name="Microbiome">
        <title>Successional dynamics and alternative stable states in a saline activated sludge microbial community over 9 years.</title>
        <authorList>
            <person name="Wang Y."/>
            <person name="Ye J."/>
            <person name="Ju F."/>
            <person name="Liu L."/>
            <person name="Boyd J.A."/>
            <person name="Deng Y."/>
            <person name="Parks D.H."/>
            <person name="Jiang X."/>
            <person name="Yin X."/>
            <person name="Woodcroft B.J."/>
            <person name="Tyson G.W."/>
            <person name="Hugenholtz P."/>
            <person name="Polz M.F."/>
            <person name="Zhang T."/>
        </authorList>
    </citation>
    <scope>NUCLEOTIDE SEQUENCE</scope>
    <source>
        <strain evidence="6">HKST-UBA11</strain>
    </source>
</reference>
<feature type="domain" description="ABC transporter" evidence="5">
    <location>
        <begin position="3"/>
        <end position="227"/>
    </location>
</feature>
<evidence type="ECO:0000259" key="5">
    <source>
        <dbReference type="PROSITE" id="PS50893"/>
    </source>
</evidence>
<dbReference type="SUPFAM" id="SSF52540">
    <property type="entry name" value="P-loop containing nucleoside triphosphate hydrolases"/>
    <property type="match status" value="1"/>
</dbReference>
<dbReference type="SMART" id="SM00382">
    <property type="entry name" value="AAA"/>
    <property type="match status" value="1"/>
</dbReference>